<keyword evidence="4" id="KW-0411">Iron-sulfur</keyword>
<dbReference type="InterPro" id="IPR043502">
    <property type="entry name" value="DNA/RNA_pol_sf"/>
</dbReference>
<comment type="function">
    <text evidence="4">DNA polymerase II participates in chromosomal DNA replication.</text>
</comment>
<evidence type="ECO:0000313" key="6">
    <source>
        <dbReference type="EMBL" id="RQM30475.1"/>
    </source>
</evidence>
<comment type="catalytic activity">
    <reaction evidence="4">
        <text>DNA(n) + a 2'-deoxyribonucleoside 5'-triphosphate = DNA(n+1) + diphosphate</text>
        <dbReference type="Rhea" id="RHEA:22508"/>
        <dbReference type="Rhea" id="RHEA-COMP:17339"/>
        <dbReference type="Rhea" id="RHEA-COMP:17340"/>
        <dbReference type="ChEBI" id="CHEBI:33019"/>
        <dbReference type="ChEBI" id="CHEBI:61560"/>
        <dbReference type="ChEBI" id="CHEBI:173112"/>
        <dbReference type="EC" id="2.7.7.7"/>
    </reaction>
</comment>
<keyword evidence="4" id="KW-0479">Metal-binding</keyword>
<dbReference type="GO" id="GO:0000278">
    <property type="term" value="P:mitotic cell cycle"/>
    <property type="evidence" value="ECO:0007669"/>
    <property type="project" value="TreeGrafter"/>
</dbReference>
<keyword evidence="1 4" id="KW-0808">Transferase</keyword>
<dbReference type="Proteomes" id="UP000284702">
    <property type="component" value="Unassembled WGS sequence"/>
</dbReference>
<feature type="non-terminal residue" evidence="6">
    <location>
        <position position="211"/>
    </location>
</feature>
<dbReference type="GO" id="GO:0008310">
    <property type="term" value="F:single-stranded DNA 3'-5' DNA exonuclease activity"/>
    <property type="evidence" value="ECO:0007669"/>
    <property type="project" value="TreeGrafter"/>
</dbReference>
<evidence type="ECO:0000256" key="2">
    <source>
        <dbReference type="ARBA" id="ARBA00022695"/>
    </source>
</evidence>
<organism evidence="6 7">
    <name type="scientific">Aphanomyces astaci</name>
    <name type="common">Crayfish plague agent</name>
    <dbReference type="NCBI Taxonomy" id="112090"/>
    <lineage>
        <taxon>Eukaryota</taxon>
        <taxon>Sar</taxon>
        <taxon>Stramenopiles</taxon>
        <taxon>Oomycota</taxon>
        <taxon>Saprolegniomycetes</taxon>
        <taxon>Saprolegniales</taxon>
        <taxon>Verrucalvaceae</taxon>
        <taxon>Aphanomyces</taxon>
    </lineage>
</organism>
<keyword evidence="4" id="KW-0004">4Fe-4S</keyword>
<dbReference type="InterPro" id="IPR042087">
    <property type="entry name" value="DNA_pol_B_thumb"/>
</dbReference>
<dbReference type="GO" id="GO:0006287">
    <property type="term" value="P:base-excision repair, gap-filling"/>
    <property type="evidence" value="ECO:0007669"/>
    <property type="project" value="TreeGrafter"/>
</dbReference>
<dbReference type="GO" id="GO:0008622">
    <property type="term" value="C:epsilon DNA polymerase complex"/>
    <property type="evidence" value="ECO:0007669"/>
    <property type="project" value="InterPro"/>
</dbReference>
<comment type="subcellular location">
    <subcellularLocation>
        <location evidence="4">Nucleus</location>
    </subcellularLocation>
</comment>
<keyword evidence="2 4" id="KW-0548">Nucleotidyltransferase</keyword>
<evidence type="ECO:0000259" key="5">
    <source>
        <dbReference type="Pfam" id="PF22634"/>
    </source>
</evidence>
<dbReference type="GO" id="GO:0045004">
    <property type="term" value="P:DNA replication proofreading"/>
    <property type="evidence" value="ECO:0007669"/>
    <property type="project" value="TreeGrafter"/>
</dbReference>
<keyword evidence="4" id="KW-0862">Zinc</keyword>
<reference evidence="6" key="1">
    <citation type="submission" date="2018-07" db="EMBL/GenBank/DDBJ databases">
        <title>Annotation of Aphanomyces astaci genome assembly.</title>
        <authorList>
            <person name="Studholme D.J."/>
        </authorList>
    </citation>
    <scope>NUCLEOTIDE SEQUENCE [LARGE SCALE GENOMIC DNA]</scope>
    <source>
        <strain evidence="6">Pc</strain>
    </source>
</reference>
<dbReference type="GO" id="GO:0008270">
    <property type="term" value="F:zinc ion binding"/>
    <property type="evidence" value="ECO:0007669"/>
    <property type="project" value="UniProtKB-KW"/>
</dbReference>
<gene>
    <name evidence="6" type="ORF">B5M09_012869</name>
</gene>
<dbReference type="EC" id="2.7.7.7" evidence="4"/>
<dbReference type="InterPro" id="IPR029703">
    <property type="entry name" value="POL2"/>
</dbReference>
<name>A0A425DMX7_APHAT</name>
<dbReference type="GO" id="GO:0003677">
    <property type="term" value="F:DNA binding"/>
    <property type="evidence" value="ECO:0007669"/>
    <property type="project" value="UniProtKB-KW"/>
</dbReference>
<keyword evidence="7" id="KW-1185">Reference proteome</keyword>
<dbReference type="Gene3D" id="1.10.132.60">
    <property type="entry name" value="DNA polymerase family B, C-terminal domain"/>
    <property type="match status" value="1"/>
</dbReference>
<keyword evidence="4" id="KW-0539">Nucleus</keyword>
<dbReference type="InterPro" id="IPR055191">
    <property type="entry name" value="POL2_thumb"/>
</dbReference>
<keyword evidence="4" id="KW-0408">Iron</keyword>
<sequence>MEWVWRGEYYPATKTEFDHLQTQLSYEVVGNIPYAQLPQDKRTSMLTDRVKHYCNTVYKKNTVTDTETRTSTVYLYVVSREIMCDAGCVSLEYPCVMLNAAVQENFTNHQYQEVTAGQKYQMRSECSIFFELDGPYKCMVVPASTEEGKLLKKRYAVFNFSNKLTELKGFELKRRGELELIKAFQSQVFPCFLEGKTLAECYAAVGDCANR</sequence>
<dbReference type="PANTHER" id="PTHR10670">
    <property type="entry name" value="DNA POLYMERASE EPSILON CATALYTIC SUBUNIT A"/>
    <property type="match status" value="1"/>
</dbReference>
<protein>
    <recommendedName>
        <fullName evidence="4">DNA polymerase epsilon catalytic subunit</fullName>
        <ecNumber evidence="4">2.7.7.7</ecNumber>
    </recommendedName>
</protein>
<comment type="cofactor">
    <cofactor evidence="4">
        <name>[4Fe-4S] cluster</name>
        <dbReference type="ChEBI" id="CHEBI:49883"/>
    </cofactor>
</comment>
<dbReference type="GO" id="GO:0051539">
    <property type="term" value="F:4 iron, 4 sulfur cluster binding"/>
    <property type="evidence" value="ECO:0007669"/>
    <property type="project" value="UniProtKB-KW"/>
</dbReference>
<dbReference type="PANTHER" id="PTHR10670:SF0">
    <property type="entry name" value="DNA POLYMERASE EPSILON CATALYTIC SUBUNIT A"/>
    <property type="match status" value="1"/>
</dbReference>
<evidence type="ECO:0000256" key="1">
    <source>
        <dbReference type="ARBA" id="ARBA00022679"/>
    </source>
</evidence>
<keyword evidence="4" id="KW-0235">DNA replication</keyword>
<comment type="caution">
    <text evidence="6">The sequence shown here is derived from an EMBL/GenBank/DDBJ whole genome shotgun (WGS) entry which is preliminary data.</text>
</comment>
<proteinExistence type="inferred from homology"/>
<keyword evidence="4" id="KW-0238">DNA-binding</keyword>
<feature type="domain" description="DNA polymerase epsilon ,catalytic subunit A thumb" evidence="5">
    <location>
        <begin position="174"/>
        <end position="211"/>
    </location>
</feature>
<dbReference type="GO" id="GO:0006297">
    <property type="term" value="P:nucleotide-excision repair, DNA gap filling"/>
    <property type="evidence" value="ECO:0007669"/>
    <property type="project" value="TreeGrafter"/>
</dbReference>
<evidence type="ECO:0000256" key="4">
    <source>
        <dbReference type="RuleBase" id="RU365029"/>
    </source>
</evidence>
<dbReference type="AlphaFoldDB" id="A0A425DMX7"/>
<keyword evidence="4" id="KW-0863">Zinc-finger</keyword>
<dbReference type="Pfam" id="PF22634">
    <property type="entry name" value="POL2_thumb"/>
    <property type="match status" value="1"/>
</dbReference>
<dbReference type="GO" id="GO:0006272">
    <property type="term" value="P:leading strand elongation"/>
    <property type="evidence" value="ECO:0007669"/>
    <property type="project" value="TreeGrafter"/>
</dbReference>
<accession>A0A425DMX7</accession>
<evidence type="ECO:0000256" key="3">
    <source>
        <dbReference type="ARBA" id="ARBA00022932"/>
    </source>
</evidence>
<dbReference type="EMBL" id="MZMZ02000736">
    <property type="protein sequence ID" value="RQM30475.1"/>
    <property type="molecule type" value="Genomic_DNA"/>
</dbReference>
<comment type="similarity">
    <text evidence="4">Belongs to the DNA polymerase type-B family.</text>
</comment>
<dbReference type="VEuPathDB" id="FungiDB:H257_17681"/>
<keyword evidence="3 4" id="KW-0239">DNA-directed DNA polymerase</keyword>
<dbReference type="SUPFAM" id="SSF56672">
    <property type="entry name" value="DNA/RNA polymerases"/>
    <property type="match status" value="1"/>
</dbReference>
<dbReference type="GO" id="GO:0003887">
    <property type="term" value="F:DNA-directed DNA polymerase activity"/>
    <property type="evidence" value="ECO:0007669"/>
    <property type="project" value="UniProtKB-KW"/>
</dbReference>
<evidence type="ECO:0000313" key="7">
    <source>
        <dbReference type="Proteomes" id="UP000284702"/>
    </source>
</evidence>